<dbReference type="SUPFAM" id="SSF53720">
    <property type="entry name" value="ALDH-like"/>
    <property type="match status" value="1"/>
</dbReference>
<reference evidence="7" key="1">
    <citation type="journal article" date="2019" name="Int. J. Syst. Evol. Microbiol.">
        <title>The Global Catalogue of Microorganisms (GCM) 10K type strain sequencing project: providing services to taxonomists for standard genome sequencing and annotation.</title>
        <authorList>
            <consortium name="The Broad Institute Genomics Platform"/>
            <consortium name="The Broad Institute Genome Sequencing Center for Infectious Disease"/>
            <person name="Wu L."/>
            <person name="Ma J."/>
        </authorList>
    </citation>
    <scope>NUCLEOTIDE SEQUENCE [LARGE SCALE GENOMIC DNA]</scope>
    <source>
        <strain evidence="7">CGMCC 1.7064</strain>
    </source>
</reference>
<dbReference type="EMBL" id="BMLQ01000003">
    <property type="protein sequence ID" value="GGO43541.1"/>
    <property type="molecule type" value="Genomic_DNA"/>
</dbReference>
<proteinExistence type="inferred from homology"/>
<comment type="caution">
    <text evidence="6">The sequence shown here is derived from an EMBL/GenBank/DDBJ whole genome shotgun (WGS) entry which is preliminary data.</text>
</comment>
<dbReference type="PANTHER" id="PTHR42804">
    <property type="entry name" value="ALDEHYDE DEHYDROGENASE"/>
    <property type="match status" value="1"/>
</dbReference>
<name>A0ABQ2LVA6_9MICC</name>
<dbReference type="InterPro" id="IPR015590">
    <property type="entry name" value="Aldehyde_DH_dom"/>
</dbReference>
<keyword evidence="7" id="KW-1185">Reference proteome</keyword>
<dbReference type="RefSeq" id="WP_188805214.1">
    <property type="nucleotide sequence ID" value="NZ_BAAAOU010000004.1"/>
</dbReference>
<evidence type="ECO:0000256" key="1">
    <source>
        <dbReference type="ARBA" id="ARBA00009986"/>
    </source>
</evidence>
<evidence type="ECO:0000256" key="4">
    <source>
        <dbReference type="RuleBase" id="RU003345"/>
    </source>
</evidence>
<dbReference type="InterPro" id="IPR029510">
    <property type="entry name" value="Ald_DH_CS_GLU"/>
</dbReference>
<dbReference type="PANTHER" id="PTHR42804:SF1">
    <property type="entry name" value="ALDEHYDE DEHYDROGENASE-RELATED"/>
    <property type="match status" value="1"/>
</dbReference>
<dbReference type="InterPro" id="IPR016161">
    <property type="entry name" value="Ald_DH/histidinol_DH"/>
</dbReference>
<dbReference type="CDD" id="cd07139">
    <property type="entry name" value="ALDH_AldA-Rv0768"/>
    <property type="match status" value="1"/>
</dbReference>
<evidence type="ECO:0000256" key="2">
    <source>
        <dbReference type="ARBA" id="ARBA00023002"/>
    </source>
</evidence>
<gene>
    <name evidence="6" type="ORF">GCM10010977_11920</name>
</gene>
<evidence type="ECO:0000313" key="7">
    <source>
        <dbReference type="Proteomes" id="UP000642509"/>
    </source>
</evidence>
<dbReference type="InterPro" id="IPR016163">
    <property type="entry name" value="Ald_DH_C"/>
</dbReference>
<protein>
    <submittedName>
        <fullName evidence="6">Aldehyde dehydrogenase</fullName>
    </submittedName>
</protein>
<dbReference type="Proteomes" id="UP000642509">
    <property type="component" value="Unassembled WGS sequence"/>
</dbReference>
<evidence type="ECO:0000259" key="5">
    <source>
        <dbReference type="Pfam" id="PF00171"/>
    </source>
</evidence>
<accession>A0ABQ2LVA6</accession>
<organism evidence="6 7">
    <name type="scientific">Citricoccus zhacaiensis</name>
    <dbReference type="NCBI Taxonomy" id="489142"/>
    <lineage>
        <taxon>Bacteria</taxon>
        <taxon>Bacillati</taxon>
        <taxon>Actinomycetota</taxon>
        <taxon>Actinomycetes</taxon>
        <taxon>Micrococcales</taxon>
        <taxon>Micrococcaceae</taxon>
        <taxon>Citricoccus</taxon>
    </lineage>
</organism>
<evidence type="ECO:0000256" key="3">
    <source>
        <dbReference type="PROSITE-ProRule" id="PRU10007"/>
    </source>
</evidence>
<keyword evidence="2 4" id="KW-0560">Oxidoreductase</keyword>
<sequence>MTTVDTRQTIDYDRLFLGGEWTEPTTEDRIQVHSATTHELVGSVPEGREGDIDAAVAAARAAFDDPSGWAHFTPTQRGEVLERFAKALEARGAETARRVTVQNGMPTWLSQQWEQGFPPMLVRFFVDLVKQTQEEIRPGLLGKQTMVIRKPIGVVGQIVPWNVPQAITFLGMAPALAAGCTVVLKPSPETVLDAFMLAEAAEEAGLPAGVVNIIPGGREVGAYLVSHPGVDKVSFTGSTAAGRKVAAACGELLRPVTLELGGKSAAVILDDADLDSQLEDFFGNTMINNGQVCWTSTRILVPSSRYDEITGTLADLYSGLAVGDPLDPATKVGPLVSERQRERVEGYIAVGKQEARLLVGGGRPHGIDQGWFVEPTVFADVDPKARIAQEEIFGPVLSIIRYEDEQQATQIANDSEYGLGGSVWTADSDRGEAFARTVRSGTFGVNGYANDPVAPFGGVKSSGLGRELGPEGLAAFQEIKTIYLDRPNA</sequence>
<dbReference type="PROSITE" id="PS00687">
    <property type="entry name" value="ALDEHYDE_DEHYDR_GLU"/>
    <property type="match status" value="1"/>
</dbReference>
<feature type="active site" evidence="3">
    <location>
        <position position="259"/>
    </location>
</feature>
<comment type="similarity">
    <text evidence="1 4">Belongs to the aldehyde dehydrogenase family.</text>
</comment>
<evidence type="ECO:0000313" key="6">
    <source>
        <dbReference type="EMBL" id="GGO43541.1"/>
    </source>
</evidence>
<dbReference type="InterPro" id="IPR016162">
    <property type="entry name" value="Ald_DH_N"/>
</dbReference>
<dbReference type="Gene3D" id="3.40.309.10">
    <property type="entry name" value="Aldehyde Dehydrogenase, Chain A, domain 2"/>
    <property type="match status" value="1"/>
</dbReference>
<feature type="domain" description="Aldehyde dehydrogenase" evidence="5">
    <location>
        <begin position="21"/>
        <end position="482"/>
    </location>
</feature>
<dbReference type="Pfam" id="PF00171">
    <property type="entry name" value="Aldedh"/>
    <property type="match status" value="1"/>
</dbReference>
<dbReference type="Gene3D" id="3.40.605.10">
    <property type="entry name" value="Aldehyde Dehydrogenase, Chain A, domain 1"/>
    <property type="match status" value="1"/>
</dbReference>